<keyword evidence="10 12" id="KW-0496">Mitochondrion</keyword>
<evidence type="ECO:0000256" key="1">
    <source>
        <dbReference type="ARBA" id="ARBA00004304"/>
    </source>
</evidence>
<accession>A0A9E8RT42</accession>
<dbReference type="GO" id="GO:0015986">
    <property type="term" value="P:proton motive force-driven ATP synthesis"/>
    <property type="evidence" value="ECO:0007669"/>
    <property type="project" value="InterPro"/>
</dbReference>
<reference evidence="14" key="1">
    <citation type="submission" date="2021-11" db="EMBL/GenBank/DDBJ databases">
        <authorList>
            <person name="Ge X.-Y."/>
            <person name="Peng L."/>
            <person name="Sun C.-H."/>
            <person name="Wang B.-X."/>
        </authorList>
    </citation>
    <scope>NUCLEOTIDE SEQUENCE</scope>
</reference>
<comment type="subcellular location">
    <subcellularLocation>
        <location evidence="1 12">Mitochondrion membrane</location>
        <topology evidence="1 12">Single-pass membrane protein</topology>
    </subcellularLocation>
</comment>
<feature type="transmembrane region" description="Helical" evidence="13">
    <location>
        <begin position="12"/>
        <end position="30"/>
    </location>
</feature>
<dbReference type="GO" id="GO:0031966">
    <property type="term" value="C:mitochondrial membrane"/>
    <property type="evidence" value="ECO:0007669"/>
    <property type="project" value="UniProtKB-SubCell"/>
</dbReference>
<comment type="similarity">
    <text evidence="2 12">Belongs to the ATPase protein 8 family.</text>
</comment>
<evidence type="ECO:0000256" key="12">
    <source>
        <dbReference type="RuleBase" id="RU003661"/>
    </source>
</evidence>
<dbReference type="CTD" id="4509"/>
<dbReference type="RefSeq" id="YP_010586449.1">
    <property type="nucleotide sequence ID" value="NC_069276.1"/>
</dbReference>
<evidence type="ECO:0000256" key="8">
    <source>
        <dbReference type="ARBA" id="ARBA00022989"/>
    </source>
</evidence>
<protein>
    <recommendedName>
        <fullName evidence="12">ATP synthase complex subunit 8</fullName>
    </recommendedName>
</protein>
<dbReference type="GeneID" id="77426293"/>
<dbReference type="EMBL" id="OL678040">
    <property type="protein sequence ID" value="UZZ44250.1"/>
    <property type="molecule type" value="Genomic_DNA"/>
</dbReference>
<evidence type="ECO:0000256" key="7">
    <source>
        <dbReference type="ARBA" id="ARBA00022781"/>
    </source>
</evidence>
<dbReference type="Pfam" id="PF00895">
    <property type="entry name" value="ATP-synt_8"/>
    <property type="match status" value="1"/>
</dbReference>
<geneLocation type="mitochondrion" evidence="14"/>
<keyword evidence="5 12" id="KW-0138">CF(0)</keyword>
<keyword evidence="11 13" id="KW-0472">Membrane</keyword>
<dbReference type="GO" id="GO:0045259">
    <property type="term" value="C:proton-transporting ATP synthase complex"/>
    <property type="evidence" value="ECO:0007669"/>
    <property type="project" value="UniProtKB-KW"/>
</dbReference>
<gene>
    <name evidence="14" type="primary">ATP8</name>
</gene>
<evidence type="ECO:0000256" key="6">
    <source>
        <dbReference type="ARBA" id="ARBA00022692"/>
    </source>
</evidence>
<evidence type="ECO:0000256" key="9">
    <source>
        <dbReference type="ARBA" id="ARBA00023065"/>
    </source>
</evidence>
<evidence type="ECO:0000256" key="3">
    <source>
        <dbReference type="ARBA" id="ARBA00011291"/>
    </source>
</evidence>
<keyword evidence="7 12" id="KW-0375">Hydrogen ion transport</keyword>
<reference evidence="14" key="2">
    <citation type="journal article" date="2022" name="Syst. Entomol.">
        <title>Massive gene rearrangements of mitochondrial genomes and implications for the phylogeny of Trichoptera (Insecta).</title>
        <authorList>
            <person name="Ge X."/>
            <person name="Peng L."/>
            <person name="Vogler A.P."/>
            <person name="Morse J.C."/>
            <person name="Yang L."/>
            <person name="Sun C."/>
            <person name="Wang B."/>
        </authorList>
    </citation>
    <scope>NUCLEOTIDE SEQUENCE</scope>
</reference>
<dbReference type="GO" id="GO:0015078">
    <property type="term" value="F:proton transmembrane transporter activity"/>
    <property type="evidence" value="ECO:0007669"/>
    <property type="project" value="InterPro"/>
</dbReference>
<keyword evidence="4 12" id="KW-0813">Transport</keyword>
<sequence length="52" mass="6665">MPQMYPMNWMMIMTYFLTIFYFMIMLIYYFNINLNNNNNNHKLKKNQMNIKW</sequence>
<evidence type="ECO:0000256" key="10">
    <source>
        <dbReference type="ARBA" id="ARBA00023128"/>
    </source>
</evidence>
<organism evidence="14">
    <name type="scientific">Paduniella communis</name>
    <dbReference type="NCBI Taxonomy" id="2904892"/>
    <lineage>
        <taxon>Eukaryota</taxon>
        <taxon>Metazoa</taxon>
        <taxon>Ecdysozoa</taxon>
        <taxon>Arthropoda</taxon>
        <taxon>Hexapoda</taxon>
        <taxon>Insecta</taxon>
        <taxon>Pterygota</taxon>
        <taxon>Neoptera</taxon>
        <taxon>Endopterygota</taxon>
        <taxon>Trichoptera</taxon>
        <taxon>Annulipalpia</taxon>
        <taxon>Psychomyioidea</taxon>
        <taxon>Psychomyiidae</taxon>
        <taxon>Paduniellinae</taxon>
        <taxon>Paduniella</taxon>
    </lineage>
</organism>
<evidence type="ECO:0000256" key="13">
    <source>
        <dbReference type="SAM" id="Phobius"/>
    </source>
</evidence>
<keyword evidence="8 13" id="KW-1133">Transmembrane helix</keyword>
<proteinExistence type="inferred from homology"/>
<comment type="subunit">
    <text evidence="3">F-type ATPases have 2 components, CF(1) - the catalytic core - and CF(0) - the membrane proton channel.</text>
</comment>
<evidence type="ECO:0000256" key="5">
    <source>
        <dbReference type="ARBA" id="ARBA00022547"/>
    </source>
</evidence>
<evidence type="ECO:0000256" key="4">
    <source>
        <dbReference type="ARBA" id="ARBA00022448"/>
    </source>
</evidence>
<evidence type="ECO:0000256" key="11">
    <source>
        <dbReference type="ARBA" id="ARBA00023136"/>
    </source>
</evidence>
<dbReference type="AlphaFoldDB" id="A0A9E8RT42"/>
<keyword evidence="6 12" id="KW-0812">Transmembrane</keyword>
<keyword evidence="9 12" id="KW-0406">Ion transport</keyword>
<name>A0A9E8RT42_9NEOP</name>
<dbReference type="InterPro" id="IPR001421">
    <property type="entry name" value="ATP8_metazoa"/>
</dbReference>
<evidence type="ECO:0000313" key="14">
    <source>
        <dbReference type="EMBL" id="UZZ44250.1"/>
    </source>
</evidence>
<evidence type="ECO:0000256" key="2">
    <source>
        <dbReference type="ARBA" id="ARBA00008892"/>
    </source>
</evidence>